<sequence length="110" mass="12247">KPNRARPKWAGHRSLVPESGLRWRSSDLFYSRVERATEKIQKYSASKKNPVSGVVAASVRLAISPFPPPSVPRLRRSAAPEPYFTLPRRLGRSRADLIRSGRRVPCAAAA</sequence>
<dbReference type="EMBL" id="CP144748">
    <property type="protein sequence ID" value="WVZ70095.1"/>
    <property type="molecule type" value="Genomic_DNA"/>
</dbReference>
<keyword evidence="2" id="KW-1185">Reference proteome</keyword>
<dbReference type="Proteomes" id="UP001341281">
    <property type="component" value="Chromosome 04"/>
</dbReference>
<proteinExistence type="predicted"/>
<feature type="non-terminal residue" evidence="1">
    <location>
        <position position="1"/>
    </location>
</feature>
<dbReference type="AlphaFoldDB" id="A0AAQ3TBE0"/>
<accession>A0AAQ3TBE0</accession>
<evidence type="ECO:0000313" key="2">
    <source>
        <dbReference type="Proteomes" id="UP001341281"/>
    </source>
</evidence>
<name>A0AAQ3TBE0_PASNO</name>
<organism evidence="1 2">
    <name type="scientific">Paspalum notatum var. saurae</name>
    <dbReference type="NCBI Taxonomy" id="547442"/>
    <lineage>
        <taxon>Eukaryota</taxon>
        <taxon>Viridiplantae</taxon>
        <taxon>Streptophyta</taxon>
        <taxon>Embryophyta</taxon>
        <taxon>Tracheophyta</taxon>
        <taxon>Spermatophyta</taxon>
        <taxon>Magnoliopsida</taxon>
        <taxon>Liliopsida</taxon>
        <taxon>Poales</taxon>
        <taxon>Poaceae</taxon>
        <taxon>PACMAD clade</taxon>
        <taxon>Panicoideae</taxon>
        <taxon>Andropogonodae</taxon>
        <taxon>Paspaleae</taxon>
        <taxon>Paspalinae</taxon>
        <taxon>Paspalum</taxon>
    </lineage>
</organism>
<gene>
    <name evidence="1" type="ORF">U9M48_018791</name>
</gene>
<protein>
    <submittedName>
        <fullName evidence="1">Uncharacterized protein</fullName>
    </submittedName>
</protein>
<reference evidence="1 2" key="1">
    <citation type="submission" date="2024-02" db="EMBL/GenBank/DDBJ databases">
        <title>High-quality chromosome-scale genome assembly of Pensacola bahiagrass (Paspalum notatum Flugge var. saurae).</title>
        <authorList>
            <person name="Vega J.M."/>
            <person name="Podio M."/>
            <person name="Orjuela J."/>
            <person name="Siena L.A."/>
            <person name="Pessino S.C."/>
            <person name="Combes M.C."/>
            <person name="Mariac C."/>
            <person name="Albertini E."/>
            <person name="Pupilli F."/>
            <person name="Ortiz J.P.A."/>
            <person name="Leblanc O."/>
        </authorList>
    </citation>
    <scope>NUCLEOTIDE SEQUENCE [LARGE SCALE GENOMIC DNA]</scope>
    <source>
        <strain evidence="1">R1</strain>
        <tissue evidence="1">Leaf</tissue>
    </source>
</reference>
<evidence type="ECO:0000313" key="1">
    <source>
        <dbReference type="EMBL" id="WVZ70095.1"/>
    </source>
</evidence>